<evidence type="ECO:0000313" key="1">
    <source>
        <dbReference type="EMBL" id="OAD23014.1"/>
    </source>
</evidence>
<gene>
    <name evidence="1" type="ORF">THIOM_001159</name>
</gene>
<comment type="caution">
    <text evidence="1">The sequence shown here is derived from an EMBL/GenBank/DDBJ whole genome shotgun (WGS) entry which is preliminary data.</text>
</comment>
<dbReference type="AlphaFoldDB" id="A0A176S4Z5"/>
<organism evidence="1 2">
    <name type="scientific">Candidatus Thiomargarita nelsonii</name>
    <dbReference type="NCBI Taxonomy" id="1003181"/>
    <lineage>
        <taxon>Bacteria</taxon>
        <taxon>Pseudomonadati</taxon>
        <taxon>Pseudomonadota</taxon>
        <taxon>Gammaproteobacteria</taxon>
        <taxon>Thiotrichales</taxon>
        <taxon>Thiotrichaceae</taxon>
        <taxon>Thiomargarita</taxon>
    </lineage>
</organism>
<dbReference type="EMBL" id="LUTY01000604">
    <property type="protein sequence ID" value="OAD23014.1"/>
    <property type="molecule type" value="Genomic_DNA"/>
</dbReference>
<reference evidence="1 2" key="1">
    <citation type="submission" date="2016-05" db="EMBL/GenBank/DDBJ databases">
        <title>Single-cell genome of chain-forming Candidatus Thiomargarita nelsonii and comparison to other large sulfur-oxidizing bacteria.</title>
        <authorList>
            <person name="Winkel M."/>
            <person name="Salman V."/>
            <person name="Woyke T."/>
            <person name="Schulz-Vogt H."/>
            <person name="Richter M."/>
            <person name="Flood B."/>
            <person name="Bailey J."/>
            <person name="Amann R."/>
            <person name="Mussmann M."/>
        </authorList>
    </citation>
    <scope>NUCLEOTIDE SEQUENCE [LARGE SCALE GENOMIC DNA]</scope>
    <source>
        <strain evidence="1 2">THI036</strain>
    </source>
</reference>
<keyword evidence="2" id="KW-1185">Reference proteome</keyword>
<sequence length="54" mass="6301">MWDALYACFWCMSELRSRRVRPTHLGFDWDGGWGVKFVPKSAGFVHPIFVLLTL</sequence>
<dbReference type="Proteomes" id="UP000076962">
    <property type="component" value="Unassembled WGS sequence"/>
</dbReference>
<evidence type="ECO:0000313" key="2">
    <source>
        <dbReference type="Proteomes" id="UP000076962"/>
    </source>
</evidence>
<proteinExistence type="predicted"/>
<accession>A0A176S4Z5</accession>
<name>A0A176S4Z5_9GAMM</name>
<protein>
    <submittedName>
        <fullName evidence="1">Uncharacterized protein</fullName>
    </submittedName>
</protein>